<dbReference type="EMBL" id="AYKF01000024">
    <property type="protein sequence ID" value="ROO36386.1"/>
    <property type="molecule type" value="Genomic_DNA"/>
</dbReference>
<gene>
    <name evidence="1" type="ORF">SAHL_02575</name>
</gene>
<dbReference type="AlphaFoldDB" id="A0A423Q829"/>
<dbReference type="Proteomes" id="UP000285123">
    <property type="component" value="Unassembled WGS sequence"/>
</dbReference>
<evidence type="ECO:0000313" key="1">
    <source>
        <dbReference type="EMBL" id="ROO36386.1"/>
    </source>
</evidence>
<name>A0A423Q829_9GAMM</name>
<sequence length="141" mass="15580">MAQVVKPKVCDASVALCLTPARAVLESTSGAVTAWLSEEDQIAIDGADRVIECFPKYTDRFTAKRDCTGLIILGIAQQGDAALKINVGPMEALYFSYAHRGRQRQSDHERQHRVRLSFCRYQQALFFIGVKAAVTWFAGLG</sequence>
<reference evidence="1 2" key="1">
    <citation type="submission" date="2013-10" db="EMBL/GenBank/DDBJ databases">
        <title>Salinisphaera halophila YIM 95161 Genome Sequencing.</title>
        <authorList>
            <person name="Lai Q."/>
            <person name="Li C."/>
            <person name="Shao Z."/>
        </authorList>
    </citation>
    <scope>NUCLEOTIDE SEQUENCE [LARGE SCALE GENOMIC DNA]</scope>
    <source>
        <strain evidence="1 2">YIM 95161</strain>
    </source>
</reference>
<organism evidence="1 2">
    <name type="scientific">Salinisphaera orenii YIM 95161</name>
    <dbReference type="NCBI Taxonomy" id="1051139"/>
    <lineage>
        <taxon>Bacteria</taxon>
        <taxon>Pseudomonadati</taxon>
        <taxon>Pseudomonadota</taxon>
        <taxon>Gammaproteobacteria</taxon>
        <taxon>Salinisphaerales</taxon>
        <taxon>Salinisphaeraceae</taxon>
        <taxon>Salinisphaera</taxon>
    </lineage>
</organism>
<evidence type="ECO:0000313" key="2">
    <source>
        <dbReference type="Proteomes" id="UP000285123"/>
    </source>
</evidence>
<protein>
    <submittedName>
        <fullName evidence="1">Uncharacterized protein</fullName>
    </submittedName>
</protein>
<comment type="caution">
    <text evidence="1">The sequence shown here is derived from an EMBL/GenBank/DDBJ whole genome shotgun (WGS) entry which is preliminary data.</text>
</comment>
<accession>A0A423Q829</accession>
<proteinExistence type="predicted"/>